<evidence type="ECO:0000256" key="3">
    <source>
        <dbReference type="ARBA" id="ARBA00008444"/>
    </source>
</evidence>
<comment type="subcellular location">
    <subcellularLocation>
        <location evidence="2">Mitochondrion inner membrane</location>
        <topology evidence="2">Multi-pass membrane protein</topology>
    </subcellularLocation>
</comment>
<evidence type="ECO:0000256" key="1">
    <source>
        <dbReference type="ARBA" id="ARBA00002959"/>
    </source>
</evidence>
<protein>
    <recommendedName>
        <fullName evidence="15">Mitochondrial import inner membrane translocase subunit TIM17</fullName>
    </recommendedName>
</protein>
<dbReference type="EMBL" id="KB201611">
    <property type="protein sequence ID" value="ESO95742.1"/>
    <property type="molecule type" value="Genomic_DNA"/>
</dbReference>
<keyword evidence="14" id="KW-1185">Reference proteome</keyword>
<evidence type="ECO:0000256" key="7">
    <source>
        <dbReference type="ARBA" id="ARBA00022927"/>
    </source>
</evidence>
<evidence type="ECO:0000256" key="6">
    <source>
        <dbReference type="ARBA" id="ARBA00022792"/>
    </source>
</evidence>
<dbReference type="AlphaFoldDB" id="V4AFR6"/>
<dbReference type="HOGENOM" id="CLU_087811_1_1_1"/>
<dbReference type="Pfam" id="PF02466">
    <property type="entry name" value="Tim17"/>
    <property type="match status" value="1"/>
</dbReference>
<dbReference type="GO" id="GO:0005744">
    <property type="term" value="C:TIM23 mitochondrial import inner membrane translocase complex"/>
    <property type="evidence" value="ECO:0007669"/>
    <property type="project" value="TreeGrafter"/>
</dbReference>
<evidence type="ECO:0000256" key="9">
    <source>
        <dbReference type="ARBA" id="ARBA00023010"/>
    </source>
</evidence>
<evidence type="ECO:0000256" key="5">
    <source>
        <dbReference type="ARBA" id="ARBA00022692"/>
    </source>
</evidence>
<keyword evidence="8 12" id="KW-1133">Transmembrane helix</keyword>
<evidence type="ECO:0000256" key="10">
    <source>
        <dbReference type="ARBA" id="ARBA00023128"/>
    </source>
</evidence>
<keyword evidence="5 12" id="KW-0812">Transmembrane</keyword>
<evidence type="ECO:0000256" key="12">
    <source>
        <dbReference type="SAM" id="Phobius"/>
    </source>
</evidence>
<organism evidence="13 14">
    <name type="scientific">Lottia gigantea</name>
    <name type="common">Giant owl limpet</name>
    <dbReference type="NCBI Taxonomy" id="225164"/>
    <lineage>
        <taxon>Eukaryota</taxon>
        <taxon>Metazoa</taxon>
        <taxon>Spiralia</taxon>
        <taxon>Lophotrochozoa</taxon>
        <taxon>Mollusca</taxon>
        <taxon>Gastropoda</taxon>
        <taxon>Patellogastropoda</taxon>
        <taxon>Lottioidea</taxon>
        <taxon>Lottiidae</taxon>
        <taxon>Lottia</taxon>
    </lineage>
</organism>
<dbReference type="OrthoDB" id="2261329at2759"/>
<dbReference type="GO" id="GO:0008320">
    <property type="term" value="F:protein transmembrane transporter activity"/>
    <property type="evidence" value="ECO:0007669"/>
    <property type="project" value="TreeGrafter"/>
</dbReference>
<keyword evidence="6" id="KW-0999">Mitochondrion inner membrane</keyword>
<dbReference type="STRING" id="225164.V4AFR6"/>
<dbReference type="GeneID" id="20231387"/>
<keyword evidence="10" id="KW-0496">Mitochondrion</keyword>
<name>V4AFR6_LOTGI</name>
<evidence type="ECO:0000256" key="8">
    <source>
        <dbReference type="ARBA" id="ARBA00022989"/>
    </source>
</evidence>
<keyword evidence="7" id="KW-0653">Protein transport</keyword>
<reference evidence="13 14" key="1">
    <citation type="journal article" date="2013" name="Nature">
        <title>Insights into bilaterian evolution from three spiralian genomes.</title>
        <authorList>
            <person name="Simakov O."/>
            <person name="Marletaz F."/>
            <person name="Cho S.J."/>
            <person name="Edsinger-Gonzales E."/>
            <person name="Havlak P."/>
            <person name="Hellsten U."/>
            <person name="Kuo D.H."/>
            <person name="Larsson T."/>
            <person name="Lv J."/>
            <person name="Arendt D."/>
            <person name="Savage R."/>
            <person name="Osoegawa K."/>
            <person name="de Jong P."/>
            <person name="Grimwood J."/>
            <person name="Chapman J.A."/>
            <person name="Shapiro H."/>
            <person name="Aerts A."/>
            <person name="Otillar R.P."/>
            <person name="Terry A.Y."/>
            <person name="Boore J.L."/>
            <person name="Grigoriev I.V."/>
            <person name="Lindberg D.R."/>
            <person name="Seaver E.C."/>
            <person name="Weisblat D.A."/>
            <person name="Putnam N.H."/>
            <person name="Rokhsar D.S."/>
        </authorList>
    </citation>
    <scope>NUCLEOTIDE SEQUENCE [LARGE SCALE GENOMIC DNA]</scope>
</reference>
<keyword evidence="9" id="KW-0811">Translocation</keyword>
<dbReference type="OMA" id="FDCTFQY"/>
<sequence length="157" mass="17207">MAEYTRDPCPYRILDDCGGAFSMGVIGGSVFHSIKGFRNAPSGNFRRMYGSLAMVREKAPITGRNFAVWGFLFSSIDCLCVYVRKKEDPWNSIFSGAATGFALSFRDGLKKGVGSAVVGGVLLAMIEGMGILFTRYSAEQFNPGNFHFSPVFQILLF</sequence>
<accession>V4AFR6</accession>
<dbReference type="PANTHER" id="PTHR10485:SF0">
    <property type="entry name" value="AT05822P-RELATED"/>
    <property type="match status" value="1"/>
</dbReference>
<evidence type="ECO:0000256" key="4">
    <source>
        <dbReference type="ARBA" id="ARBA00022448"/>
    </source>
</evidence>
<keyword evidence="11 12" id="KW-0472">Membrane</keyword>
<keyword evidence="4" id="KW-0813">Transport</keyword>
<evidence type="ECO:0000256" key="2">
    <source>
        <dbReference type="ARBA" id="ARBA00004448"/>
    </source>
</evidence>
<dbReference type="CTD" id="20231387"/>
<feature type="transmembrane region" description="Helical" evidence="12">
    <location>
        <begin position="113"/>
        <end position="133"/>
    </location>
</feature>
<dbReference type="Proteomes" id="UP000030746">
    <property type="component" value="Unassembled WGS sequence"/>
</dbReference>
<gene>
    <name evidence="13" type="ORF">LOTGIDRAFT_116735</name>
</gene>
<comment type="function">
    <text evidence="1">Essential component of the TIM23 complex, a complex that mediates the translocation of transit peptide-containing proteins across the mitochondrial inner membrane.</text>
</comment>
<comment type="similarity">
    <text evidence="3">Belongs to the Tim17/Tim22/Tim23 family.</text>
</comment>
<evidence type="ECO:0000256" key="11">
    <source>
        <dbReference type="ARBA" id="ARBA00023136"/>
    </source>
</evidence>
<dbReference type="PANTHER" id="PTHR10485">
    <property type="entry name" value="MITOCHONDRIAL IMPORT INNER MEMBRANE TRANSLOCASE SUBUNIT TIM-17"/>
    <property type="match status" value="1"/>
</dbReference>
<dbReference type="GO" id="GO:0030150">
    <property type="term" value="P:protein import into mitochondrial matrix"/>
    <property type="evidence" value="ECO:0007669"/>
    <property type="project" value="TreeGrafter"/>
</dbReference>
<proteinExistence type="inferred from homology"/>
<evidence type="ECO:0000313" key="14">
    <source>
        <dbReference type="Proteomes" id="UP000030746"/>
    </source>
</evidence>
<dbReference type="RefSeq" id="XP_009053591.1">
    <property type="nucleotide sequence ID" value="XM_009055343.1"/>
</dbReference>
<dbReference type="KEGG" id="lgi:LOTGIDRAFT_116735"/>
<evidence type="ECO:0000313" key="13">
    <source>
        <dbReference type="EMBL" id="ESO95742.1"/>
    </source>
</evidence>
<evidence type="ECO:0008006" key="15">
    <source>
        <dbReference type="Google" id="ProtNLM"/>
    </source>
</evidence>